<dbReference type="EMBL" id="OAOP01000020">
    <property type="protein sequence ID" value="SNX75876.1"/>
    <property type="molecule type" value="Genomic_DNA"/>
</dbReference>
<proteinExistence type="predicted"/>
<sequence>MNRIVQQKEGENVIVIHFECKSCECKDGQLELPYLVCRACGSKEKISDFDIVGHGTEVE</sequence>
<dbReference type="Proteomes" id="UP000219546">
    <property type="component" value="Unassembled WGS sequence"/>
</dbReference>
<keyword evidence="2" id="KW-1185">Reference proteome</keyword>
<reference evidence="1 2" key="1">
    <citation type="submission" date="2017-08" db="EMBL/GenBank/DDBJ databases">
        <authorList>
            <person name="de Groot N.N."/>
        </authorList>
    </citation>
    <scope>NUCLEOTIDE SEQUENCE [LARGE SCALE GENOMIC DNA]</scope>
    <source>
        <strain evidence="1 2">JC228</strain>
    </source>
</reference>
<accession>A0A285D982</accession>
<gene>
    <name evidence="1" type="ORF">SAMN05877753_12013</name>
</gene>
<organism evidence="1 2">
    <name type="scientific">Bacillus oleivorans</name>
    <dbReference type="NCBI Taxonomy" id="1448271"/>
    <lineage>
        <taxon>Bacteria</taxon>
        <taxon>Bacillati</taxon>
        <taxon>Bacillota</taxon>
        <taxon>Bacilli</taxon>
        <taxon>Bacillales</taxon>
        <taxon>Bacillaceae</taxon>
        <taxon>Bacillus</taxon>
    </lineage>
</organism>
<dbReference type="AlphaFoldDB" id="A0A285D982"/>
<evidence type="ECO:0000313" key="2">
    <source>
        <dbReference type="Proteomes" id="UP000219546"/>
    </source>
</evidence>
<evidence type="ECO:0000313" key="1">
    <source>
        <dbReference type="EMBL" id="SNX75876.1"/>
    </source>
</evidence>
<dbReference type="RefSeq" id="WP_097160840.1">
    <property type="nucleotide sequence ID" value="NZ_OAOP01000020.1"/>
</dbReference>
<protein>
    <submittedName>
        <fullName evidence="1">Uncharacterized protein</fullName>
    </submittedName>
</protein>
<name>A0A285D982_9BACI</name>